<keyword evidence="3" id="KW-1185">Reference proteome</keyword>
<name>A0AA40B1R0_9PEZI</name>
<evidence type="ECO:0000313" key="2">
    <source>
        <dbReference type="EMBL" id="KAK0726029.1"/>
    </source>
</evidence>
<feature type="region of interest" description="Disordered" evidence="1">
    <location>
        <begin position="1"/>
        <end position="125"/>
    </location>
</feature>
<dbReference type="Proteomes" id="UP001172102">
    <property type="component" value="Unassembled WGS sequence"/>
</dbReference>
<feature type="compositionally biased region" description="Gly residues" evidence="1">
    <location>
        <begin position="89"/>
        <end position="104"/>
    </location>
</feature>
<feature type="compositionally biased region" description="Gly residues" evidence="1">
    <location>
        <begin position="111"/>
        <end position="122"/>
    </location>
</feature>
<comment type="caution">
    <text evidence="2">The sequence shown here is derived from an EMBL/GenBank/DDBJ whole genome shotgun (WGS) entry which is preliminary data.</text>
</comment>
<feature type="non-terminal residue" evidence="2">
    <location>
        <position position="1"/>
    </location>
</feature>
<dbReference type="EMBL" id="JAUKUA010000002">
    <property type="protein sequence ID" value="KAK0726029.1"/>
    <property type="molecule type" value="Genomic_DNA"/>
</dbReference>
<dbReference type="AlphaFoldDB" id="A0AA40B1R0"/>
<feature type="compositionally biased region" description="Basic residues" evidence="1">
    <location>
        <begin position="9"/>
        <end position="34"/>
    </location>
</feature>
<evidence type="ECO:0000313" key="3">
    <source>
        <dbReference type="Proteomes" id="UP001172102"/>
    </source>
</evidence>
<accession>A0AA40B1R0</accession>
<reference evidence="2" key="1">
    <citation type="submission" date="2023-06" db="EMBL/GenBank/DDBJ databases">
        <title>Genome-scale phylogeny and comparative genomics of the fungal order Sordariales.</title>
        <authorList>
            <consortium name="Lawrence Berkeley National Laboratory"/>
            <person name="Hensen N."/>
            <person name="Bonometti L."/>
            <person name="Westerberg I."/>
            <person name="Brannstrom I.O."/>
            <person name="Guillou S."/>
            <person name="Cros-Aarteil S."/>
            <person name="Calhoun S."/>
            <person name="Haridas S."/>
            <person name="Kuo A."/>
            <person name="Mondo S."/>
            <person name="Pangilinan J."/>
            <person name="Riley R."/>
            <person name="Labutti K."/>
            <person name="Andreopoulos B."/>
            <person name="Lipzen A."/>
            <person name="Chen C."/>
            <person name="Yanf M."/>
            <person name="Daum C."/>
            <person name="Ng V."/>
            <person name="Clum A."/>
            <person name="Steindorff A."/>
            <person name="Ohm R."/>
            <person name="Martin F."/>
            <person name="Silar P."/>
            <person name="Natvig D."/>
            <person name="Lalanne C."/>
            <person name="Gautier V."/>
            <person name="Ament-Velasquez S.L."/>
            <person name="Kruys A."/>
            <person name="Hutchinson M.I."/>
            <person name="Powell A.J."/>
            <person name="Barry K."/>
            <person name="Miller A.N."/>
            <person name="Grigoriev I.V."/>
            <person name="Debuchy R."/>
            <person name="Gladieux P."/>
            <person name="Thoren M.H."/>
            <person name="Johannesson H."/>
        </authorList>
    </citation>
    <scope>NUCLEOTIDE SEQUENCE</scope>
    <source>
        <strain evidence="2">SMH4607-1</strain>
    </source>
</reference>
<protein>
    <submittedName>
        <fullName evidence="2">Uncharacterized protein</fullName>
    </submittedName>
</protein>
<sequence>GPPPASPWRRQRQRQRQRQRRRTYPTTRRPRRRSPPGAGGRHAKAARRNQSGHPDVRGLPQLRVLGPDQRGPPGRAGPGCSSDEVPRAGRGGGGPGAVRGGWCGRGRRRGGGGAEELGGLGAGLEPEVQSGSPLFLCRLGIAEAIAERVVALVRLEKARVLYRRRRDEGL</sequence>
<proteinExistence type="predicted"/>
<gene>
    <name evidence="2" type="ORF">B0H67DRAFT_608068</name>
</gene>
<evidence type="ECO:0000256" key="1">
    <source>
        <dbReference type="SAM" id="MobiDB-lite"/>
    </source>
</evidence>
<organism evidence="2 3">
    <name type="scientific">Lasiosphaeris hirsuta</name>
    <dbReference type="NCBI Taxonomy" id="260670"/>
    <lineage>
        <taxon>Eukaryota</taxon>
        <taxon>Fungi</taxon>
        <taxon>Dikarya</taxon>
        <taxon>Ascomycota</taxon>
        <taxon>Pezizomycotina</taxon>
        <taxon>Sordariomycetes</taxon>
        <taxon>Sordariomycetidae</taxon>
        <taxon>Sordariales</taxon>
        <taxon>Lasiosphaeriaceae</taxon>
        <taxon>Lasiosphaeris</taxon>
    </lineage>
</organism>